<dbReference type="InterPro" id="IPR000994">
    <property type="entry name" value="Pept_M24"/>
</dbReference>
<dbReference type="PANTHER" id="PTHR46112:SF3">
    <property type="entry name" value="AMINOPEPTIDASE YPDF"/>
    <property type="match status" value="1"/>
</dbReference>
<comment type="similarity">
    <text evidence="1">Belongs to the peptidase M24B family.</text>
</comment>
<feature type="domain" description="Creatinase N-terminal" evidence="5">
    <location>
        <begin position="3"/>
        <end position="111"/>
    </location>
</feature>
<dbReference type="GO" id="GO:0008235">
    <property type="term" value="F:metalloexopeptidase activity"/>
    <property type="evidence" value="ECO:0007669"/>
    <property type="project" value="UniProtKB-ARBA"/>
</dbReference>
<dbReference type="CDD" id="cd01092">
    <property type="entry name" value="APP-like"/>
    <property type="match status" value="1"/>
</dbReference>
<dbReference type="InterPro" id="IPR036005">
    <property type="entry name" value="Creatinase/aminopeptidase-like"/>
</dbReference>
<dbReference type="Gene3D" id="3.40.350.10">
    <property type="entry name" value="Creatinase/prolidase N-terminal domain"/>
    <property type="match status" value="1"/>
</dbReference>
<sequence length="355" mass="39276">MNRIERLMQSLPDGLDAALILSKENRRYYTGFPSSAGILFVTRDQAYFLIDFRYIEAAQKAIRGCEVLLLENTRRALHALCQKHAVRAVGAELSYLTVADFQRYRALLEPAVLEEGDQLDRLILSQRRIKTPDEVEQIRRAQALTDETFRNILNAIQPGRTEREIALEMEFDMRRRGAEAVSFDFIVVAGKNSALPHGVPGDGVIKRGDFVTMDFGAVVGGYHSDMTRTVAVGEPSERQRLVYDTVLKAQLAALESIAAGRSCREIDAVARSIIDGAGFAGCFGHGLGHAVGIEIHEEPRFSPACDDTVEPGLVMTVEPGIYLQGEFGCRIEDMVYVTEAGIENLTESPKDLIVL</sequence>
<evidence type="ECO:0000259" key="4">
    <source>
        <dbReference type="Pfam" id="PF00557"/>
    </source>
</evidence>
<dbReference type="PANTHER" id="PTHR46112">
    <property type="entry name" value="AMINOPEPTIDASE"/>
    <property type="match status" value="1"/>
</dbReference>
<keyword evidence="7" id="KW-1185">Reference proteome</keyword>
<keyword evidence="6" id="KW-0031">Aminopeptidase</keyword>
<dbReference type="RefSeq" id="WP_249281668.1">
    <property type="nucleotide sequence ID" value="NZ_JACRST010000001.1"/>
</dbReference>
<evidence type="ECO:0000256" key="2">
    <source>
        <dbReference type="ARBA" id="ARBA00022723"/>
    </source>
</evidence>
<dbReference type="Pfam" id="PF01321">
    <property type="entry name" value="Creatinase_N"/>
    <property type="match status" value="1"/>
</dbReference>
<protein>
    <submittedName>
        <fullName evidence="6">Aminopeptidase P family protein</fullName>
    </submittedName>
</protein>
<evidence type="ECO:0000259" key="5">
    <source>
        <dbReference type="Pfam" id="PF01321"/>
    </source>
</evidence>
<dbReference type="Proteomes" id="UP000653127">
    <property type="component" value="Unassembled WGS sequence"/>
</dbReference>
<comment type="caution">
    <text evidence="6">The sequence shown here is derived from an EMBL/GenBank/DDBJ whole genome shotgun (WGS) entry which is preliminary data.</text>
</comment>
<evidence type="ECO:0000313" key="7">
    <source>
        <dbReference type="Proteomes" id="UP000653127"/>
    </source>
</evidence>
<dbReference type="FunFam" id="3.90.230.10:FF:000014">
    <property type="entry name" value="Aminopeptidase P family protein"/>
    <property type="match status" value="1"/>
</dbReference>
<reference evidence="6" key="1">
    <citation type="submission" date="2020-08" db="EMBL/GenBank/DDBJ databases">
        <title>Genome public.</title>
        <authorList>
            <person name="Liu C."/>
            <person name="Sun Q."/>
        </authorList>
    </citation>
    <scope>NUCLEOTIDE SEQUENCE</scope>
    <source>
        <strain evidence="6">NSJ-31</strain>
    </source>
</reference>
<dbReference type="PRINTS" id="PR00599">
    <property type="entry name" value="MAPEPTIDASE"/>
</dbReference>
<dbReference type="InterPro" id="IPR029149">
    <property type="entry name" value="Creatin/AminoP/Spt16_N"/>
</dbReference>
<dbReference type="Pfam" id="PF00557">
    <property type="entry name" value="Peptidase_M24"/>
    <property type="match status" value="1"/>
</dbReference>
<dbReference type="GO" id="GO:0046872">
    <property type="term" value="F:metal ion binding"/>
    <property type="evidence" value="ECO:0007669"/>
    <property type="project" value="UniProtKB-KW"/>
</dbReference>
<dbReference type="InterPro" id="IPR000587">
    <property type="entry name" value="Creatinase_N"/>
</dbReference>
<accession>A0A926DUH6</accession>
<organism evidence="6 7">
    <name type="scientific">Ligaoa zhengdingensis</name>
    <dbReference type="NCBI Taxonomy" id="2763658"/>
    <lineage>
        <taxon>Bacteria</taxon>
        <taxon>Bacillati</taxon>
        <taxon>Bacillota</taxon>
        <taxon>Clostridia</taxon>
        <taxon>Eubacteriales</taxon>
        <taxon>Oscillospiraceae</taxon>
        <taxon>Ligaoa</taxon>
    </lineage>
</organism>
<evidence type="ECO:0000256" key="3">
    <source>
        <dbReference type="ARBA" id="ARBA00022801"/>
    </source>
</evidence>
<keyword evidence="3" id="KW-0378">Hydrolase</keyword>
<gene>
    <name evidence="6" type="ORF">H8711_01005</name>
</gene>
<feature type="domain" description="Peptidase M24" evidence="4">
    <location>
        <begin position="136"/>
        <end position="339"/>
    </location>
</feature>
<evidence type="ECO:0000256" key="1">
    <source>
        <dbReference type="ARBA" id="ARBA00008766"/>
    </source>
</evidence>
<dbReference type="SUPFAM" id="SSF55920">
    <property type="entry name" value="Creatinase/aminopeptidase"/>
    <property type="match status" value="1"/>
</dbReference>
<dbReference type="EMBL" id="JACRST010000001">
    <property type="protein sequence ID" value="MBC8545515.1"/>
    <property type="molecule type" value="Genomic_DNA"/>
</dbReference>
<dbReference type="InterPro" id="IPR001131">
    <property type="entry name" value="Peptidase_M24B_aminopep-P_CS"/>
</dbReference>
<dbReference type="InterPro" id="IPR050659">
    <property type="entry name" value="Peptidase_M24B"/>
</dbReference>
<dbReference type="AlphaFoldDB" id="A0A926DUH6"/>
<dbReference type="SUPFAM" id="SSF53092">
    <property type="entry name" value="Creatinase/prolidase N-terminal domain"/>
    <property type="match status" value="1"/>
</dbReference>
<dbReference type="GO" id="GO:0004177">
    <property type="term" value="F:aminopeptidase activity"/>
    <property type="evidence" value="ECO:0007669"/>
    <property type="project" value="UniProtKB-KW"/>
</dbReference>
<keyword evidence="6" id="KW-0645">Protease</keyword>
<evidence type="ECO:0000313" key="6">
    <source>
        <dbReference type="EMBL" id="MBC8545515.1"/>
    </source>
</evidence>
<dbReference type="Gene3D" id="3.90.230.10">
    <property type="entry name" value="Creatinase/methionine aminopeptidase superfamily"/>
    <property type="match status" value="1"/>
</dbReference>
<keyword evidence="2" id="KW-0479">Metal-binding</keyword>
<dbReference type="InterPro" id="IPR001714">
    <property type="entry name" value="Pept_M24_MAP"/>
</dbReference>
<name>A0A926DUH6_9FIRM</name>
<dbReference type="PROSITE" id="PS00491">
    <property type="entry name" value="PROLINE_PEPTIDASE"/>
    <property type="match status" value="1"/>
</dbReference>
<proteinExistence type="inferred from homology"/>